<gene>
    <name evidence="1" type="ORF">SNAT2548_LOCUS22732</name>
</gene>
<organism evidence="1 2">
    <name type="scientific">Symbiodinium natans</name>
    <dbReference type="NCBI Taxonomy" id="878477"/>
    <lineage>
        <taxon>Eukaryota</taxon>
        <taxon>Sar</taxon>
        <taxon>Alveolata</taxon>
        <taxon>Dinophyceae</taxon>
        <taxon>Suessiales</taxon>
        <taxon>Symbiodiniaceae</taxon>
        <taxon>Symbiodinium</taxon>
    </lineage>
</organism>
<keyword evidence="2" id="KW-1185">Reference proteome</keyword>
<protein>
    <submittedName>
        <fullName evidence="1">Uncharacterized protein</fullName>
    </submittedName>
</protein>
<accession>A0A812R3Y3</accession>
<evidence type="ECO:0000313" key="1">
    <source>
        <dbReference type="EMBL" id="CAE7418039.1"/>
    </source>
</evidence>
<comment type="caution">
    <text evidence="1">The sequence shown here is derived from an EMBL/GenBank/DDBJ whole genome shotgun (WGS) entry which is preliminary data.</text>
</comment>
<reference evidence="1" key="1">
    <citation type="submission" date="2021-02" db="EMBL/GenBank/DDBJ databases">
        <authorList>
            <person name="Dougan E. K."/>
            <person name="Rhodes N."/>
            <person name="Thang M."/>
            <person name="Chan C."/>
        </authorList>
    </citation>
    <scope>NUCLEOTIDE SEQUENCE</scope>
</reference>
<dbReference type="AlphaFoldDB" id="A0A812R3Y3"/>
<evidence type="ECO:0000313" key="2">
    <source>
        <dbReference type="Proteomes" id="UP000604046"/>
    </source>
</evidence>
<dbReference type="Proteomes" id="UP000604046">
    <property type="component" value="Unassembled WGS sequence"/>
</dbReference>
<name>A0A812R3Y3_9DINO</name>
<dbReference type="OrthoDB" id="413229at2759"/>
<dbReference type="EMBL" id="CAJNDS010002298">
    <property type="protein sequence ID" value="CAE7418039.1"/>
    <property type="molecule type" value="Genomic_DNA"/>
</dbReference>
<sequence>MCSMFAQGGGTLQVEASVVYGATGERQSSATQLPVLYEGSDLQADIALADGTKVFRPGLPMRVSVRLVKPGGQIPSAQDLSGFSVRLAQEASTVSYSHRPETVYHDLAAASWKDGRQEVDVPEIQDDAACCNPAATRTTWQEHEKACGCCVTGLHFWVERKQPGDEYWQRIYTGVEGKSASGCAGRAWSPDGSYLALSAPVEDGNAWTAQLLSSRPPSDLQSNVEYFVTQAGSFVASGVAQPSFTASGTHFKASLQMVLPTTLSGELRFAVVARTSSGRAMAASSTVSRSLQLPYNLTASFSTAEAKPGTELQVQLEAKCAKRRVKAFAEGLLLGSQLAPVDSNSCESARRRAWPRARPLEPLGRLYIRRPSACCRTISLFGSWESAGVHKSSGRSRKAAKAVHAFIASGGQVGDLFQPRDAMWLFGFWLVGL</sequence>
<proteinExistence type="predicted"/>